<organism evidence="2 3">
    <name type="scientific">Paraconexibacter algicola</name>
    <dbReference type="NCBI Taxonomy" id="2133960"/>
    <lineage>
        <taxon>Bacteria</taxon>
        <taxon>Bacillati</taxon>
        <taxon>Actinomycetota</taxon>
        <taxon>Thermoleophilia</taxon>
        <taxon>Solirubrobacterales</taxon>
        <taxon>Paraconexibacteraceae</taxon>
        <taxon>Paraconexibacter</taxon>
    </lineage>
</organism>
<name>A0A2T4UE14_9ACTN</name>
<accession>A0A2T4UE14</accession>
<dbReference type="Proteomes" id="UP000240739">
    <property type="component" value="Unassembled WGS sequence"/>
</dbReference>
<evidence type="ECO:0000313" key="3">
    <source>
        <dbReference type="Proteomes" id="UP000240739"/>
    </source>
</evidence>
<protein>
    <recommendedName>
        <fullName evidence="4">F5/8 type C domain-containing protein</fullName>
    </recommendedName>
</protein>
<feature type="region of interest" description="Disordered" evidence="1">
    <location>
        <begin position="1"/>
        <end position="20"/>
    </location>
</feature>
<evidence type="ECO:0000313" key="2">
    <source>
        <dbReference type="EMBL" id="PTL55746.1"/>
    </source>
</evidence>
<feature type="compositionally biased region" description="Basic and acidic residues" evidence="1">
    <location>
        <begin position="1"/>
        <end position="12"/>
    </location>
</feature>
<evidence type="ECO:0000256" key="1">
    <source>
        <dbReference type="SAM" id="MobiDB-lite"/>
    </source>
</evidence>
<proteinExistence type="predicted"/>
<dbReference type="RefSeq" id="WP_107570789.1">
    <property type="nucleotide sequence ID" value="NZ_PYYB01000003.1"/>
</dbReference>
<sequence>MPSRENALHQDPKTTLAPQSIGGAVTGTGVDLAGCEAATIIVETGAASTVATIKVQESDDNSTFTDVADADLIGLTGNPSGFATTASSIRKVAYVGGKRYVRVSTTAGSAALLSACVVRTRLRHVGGVAV</sequence>
<dbReference type="EMBL" id="PYYB01000003">
    <property type="protein sequence ID" value="PTL55746.1"/>
    <property type="molecule type" value="Genomic_DNA"/>
</dbReference>
<evidence type="ECO:0008006" key="4">
    <source>
        <dbReference type="Google" id="ProtNLM"/>
    </source>
</evidence>
<keyword evidence="3" id="KW-1185">Reference proteome</keyword>
<gene>
    <name evidence="2" type="ORF">C7Y72_19140</name>
</gene>
<dbReference type="OrthoDB" id="4211143at2"/>
<comment type="caution">
    <text evidence="2">The sequence shown here is derived from an EMBL/GenBank/DDBJ whole genome shotgun (WGS) entry which is preliminary data.</text>
</comment>
<reference evidence="2 3" key="1">
    <citation type="submission" date="2018-03" db="EMBL/GenBank/DDBJ databases">
        <title>Aquarubrobacter algicola gen. nov., sp. nov., a novel actinobacterium isolated from shallow eutrophic lake during the end of cyanobacterial harmful algal blooms.</title>
        <authorList>
            <person name="Chun S.J."/>
        </authorList>
    </citation>
    <scope>NUCLEOTIDE SEQUENCE [LARGE SCALE GENOMIC DNA]</scope>
    <source>
        <strain evidence="2 3">Seoho-28</strain>
    </source>
</reference>
<dbReference type="AlphaFoldDB" id="A0A2T4UE14"/>